<accession>A0ABQ0A785</accession>
<keyword evidence="10 12" id="KW-0472">Membrane</keyword>
<evidence type="ECO:0000256" key="3">
    <source>
        <dbReference type="ARBA" id="ARBA00022452"/>
    </source>
</evidence>
<organism evidence="16 17">
    <name type="scientific">Sessilibacter corallicola</name>
    <dbReference type="NCBI Taxonomy" id="2904075"/>
    <lineage>
        <taxon>Bacteria</taxon>
        <taxon>Pseudomonadati</taxon>
        <taxon>Pseudomonadota</taxon>
        <taxon>Gammaproteobacteria</taxon>
        <taxon>Cellvibrionales</taxon>
        <taxon>Cellvibrionaceae</taxon>
        <taxon>Sessilibacter</taxon>
    </lineage>
</organism>
<comment type="subcellular location">
    <subcellularLocation>
        <location evidence="1 12">Cell outer membrane</location>
        <topology evidence="1 12">Multi-pass membrane protein</topology>
    </subcellularLocation>
</comment>
<keyword evidence="9 13" id="KW-0798">TonB box</keyword>
<keyword evidence="3 12" id="KW-1134">Transmembrane beta strand</keyword>
<name>A0ABQ0A785_9GAMM</name>
<reference evidence="16 17" key="1">
    <citation type="submission" date="2024-04" db="EMBL/GenBank/DDBJ databases">
        <title>Draft genome sequence of Sessilibacter corallicola NBRC 116591.</title>
        <authorList>
            <person name="Miyakawa T."/>
            <person name="Kusuya Y."/>
            <person name="Miura T."/>
        </authorList>
    </citation>
    <scope>NUCLEOTIDE SEQUENCE [LARGE SCALE GENOMIC DNA]</scope>
    <source>
        <strain evidence="16 17">KU-00831-HH</strain>
    </source>
</reference>
<evidence type="ECO:0000256" key="11">
    <source>
        <dbReference type="ARBA" id="ARBA00023237"/>
    </source>
</evidence>
<protein>
    <submittedName>
        <fullName evidence="16">TonB-dependent receptor PqqU</fullName>
    </submittedName>
</protein>
<dbReference type="CDD" id="cd01347">
    <property type="entry name" value="ligand_gated_channel"/>
    <property type="match status" value="1"/>
</dbReference>
<feature type="domain" description="TonB-dependent receptor plug" evidence="15">
    <location>
        <begin position="44"/>
        <end position="155"/>
    </location>
</feature>
<dbReference type="PANTHER" id="PTHR32552:SF89">
    <property type="entry name" value="CATECHOLATE SIDEROPHORE RECEPTOR FIU"/>
    <property type="match status" value="1"/>
</dbReference>
<dbReference type="Gene3D" id="2.170.130.10">
    <property type="entry name" value="TonB-dependent receptor, plug domain"/>
    <property type="match status" value="1"/>
</dbReference>
<evidence type="ECO:0000256" key="9">
    <source>
        <dbReference type="ARBA" id="ARBA00023077"/>
    </source>
</evidence>
<dbReference type="InterPro" id="IPR036942">
    <property type="entry name" value="Beta-barrel_TonB_sf"/>
</dbReference>
<evidence type="ECO:0000313" key="17">
    <source>
        <dbReference type="Proteomes" id="UP001465153"/>
    </source>
</evidence>
<comment type="similarity">
    <text evidence="12 13">Belongs to the TonB-dependent receptor family.</text>
</comment>
<gene>
    <name evidence="16" type="primary">pqqU</name>
    <name evidence="16" type="ORF">NBRC116591_12700</name>
</gene>
<sequence>MKVTNTITRVLVVSSMALTVEQAAASTGEIEQVNVTAQRFEVDNSEYPGSLSLIDDEALSAIQHRHIQQALSRVSGVSLQRGEGQEYLPAIRSPVLTGAGACGAFLIAQDGIPVRSSGFCNINELFDAHTELADQVEVLKGPGSAFHGSNALHGVINVITPDPLTSRDFIQIESGSNDFSRLKLGVAAGEDNNRIGVYTSATRDGGYRDSSGYDQQKITVKHHYADSNYSIDSGLTFTNLNQETAGFITGLNAFKSSSIAESNPNPEAFRDTQSLRVWSKISFDLSERDQLLVTPFYRNTDMDFLQHFLPGTPLEENEQDGFGVQTSWKHIFNDQLHLITGLDFEYAEGSLVQSQDEPTQGSAFLQETIPVGIHYDYDVDSTIIAPFAHLSWDVSEKLNLTLGVRYEDTEYDYTNNTLTGRTRDDGTECGFGGCRYSRPASDVDSFDNFSPKLSAAYKVNSNVLVYSRLSQGFRAPQATELYRLQRDQQVTDLDSEEVNSFELGVKGRINRLSFDVSAYYLEKDNFIFRDSSFFNVDDGETEHVGVEVESSYAINSQWNIATALSYARHQYEHDQFIGDINIRGNDIDTAPRGFSSTRLSYSPSDALGFELEWLYVGSYYLEPENLNKYEGHDLLHLRGRWDVSDSVQLSLRVENLTDRRYAERADFTTFTDERYFPGRPRSVYASVDFRW</sequence>
<evidence type="ECO:0000259" key="15">
    <source>
        <dbReference type="Pfam" id="PF07715"/>
    </source>
</evidence>
<keyword evidence="17" id="KW-1185">Reference proteome</keyword>
<dbReference type="EMBL" id="BAABWN010000003">
    <property type="protein sequence ID" value="GAA6167460.1"/>
    <property type="molecule type" value="Genomic_DNA"/>
</dbReference>
<dbReference type="InterPro" id="IPR012910">
    <property type="entry name" value="Plug_dom"/>
</dbReference>
<feature type="domain" description="TonB-dependent receptor-like beta-barrel" evidence="14">
    <location>
        <begin position="211"/>
        <end position="656"/>
    </location>
</feature>
<dbReference type="PANTHER" id="PTHR32552">
    <property type="entry name" value="FERRICHROME IRON RECEPTOR-RELATED"/>
    <property type="match status" value="1"/>
</dbReference>
<comment type="caution">
    <text evidence="16">The sequence shown here is derived from an EMBL/GenBank/DDBJ whole genome shotgun (WGS) entry which is preliminary data.</text>
</comment>
<keyword evidence="16" id="KW-0675">Receptor</keyword>
<evidence type="ECO:0000256" key="13">
    <source>
        <dbReference type="RuleBase" id="RU003357"/>
    </source>
</evidence>
<evidence type="ECO:0000256" key="5">
    <source>
        <dbReference type="ARBA" id="ARBA00022692"/>
    </source>
</evidence>
<keyword evidence="4" id="KW-0410">Iron transport</keyword>
<evidence type="ECO:0000259" key="14">
    <source>
        <dbReference type="Pfam" id="PF00593"/>
    </source>
</evidence>
<evidence type="ECO:0000256" key="4">
    <source>
        <dbReference type="ARBA" id="ARBA00022496"/>
    </source>
</evidence>
<keyword evidence="11 12" id="KW-0998">Cell outer membrane</keyword>
<evidence type="ECO:0000313" key="16">
    <source>
        <dbReference type="EMBL" id="GAA6167460.1"/>
    </source>
</evidence>
<keyword evidence="2 12" id="KW-0813">Transport</keyword>
<evidence type="ECO:0000256" key="1">
    <source>
        <dbReference type="ARBA" id="ARBA00004571"/>
    </source>
</evidence>
<evidence type="ECO:0000256" key="6">
    <source>
        <dbReference type="ARBA" id="ARBA00022729"/>
    </source>
</evidence>
<evidence type="ECO:0000256" key="10">
    <source>
        <dbReference type="ARBA" id="ARBA00023136"/>
    </source>
</evidence>
<keyword evidence="6" id="KW-0732">Signal</keyword>
<keyword evidence="5 12" id="KW-0812">Transmembrane</keyword>
<keyword evidence="8" id="KW-0406">Ion transport</keyword>
<dbReference type="PROSITE" id="PS52016">
    <property type="entry name" value="TONB_DEPENDENT_REC_3"/>
    <property type="match status" value="1"/>
</dbReference>
<proteinExistence type="inferred from homology"/>
<evidence type="ECO:0000256" key="2">
    <source>
        <dbReference type="ARBA" id="ARBA00022448"/>
    </source>
</evidence>
<dbReference type="Pfam" id="PF00593">
    <property type="entry name" value="TonB_dep_Rec_b-barrel"/>
    <property type="match status" value="1"/>
</dbReference>
<evidence type="ECO:0000256" key="8">
    <source>
        <dbReference type="ARBA" id="ARBA00023065"/>
    </source>
</evidence>
<dbReference type="Pfam" id="PF07715">
    <property type="entry name" value="Plug"/>
    <property type="match status" value="1"/>
</dbReference>
<keyword evidence="7" id="KW-0408">Iron</keyword>
<dbReference type="InterPro" id="IPR039426">
    <property type="entry name" value="TonB-dep_rcpt-like"/>
</dbReference>
<dbReference type="Gene3D" id="2.40.170.20">
    <property type="entry name" value="TonB-dependent receptor, beta-barrel domain"/>
    <property type="match status" value="1"/>
</dbReference>
<dbReference type="InterPro" id="IPR000531">
    <property type="entry name" value="Beta-barrel_TonB"/>
</dbReference>
<dbReference type="SUPFAM" id="SSF56935">
    <property type="entry name" value="Porins"/>
    <property type="match status" value="1"/>
</dbReference>
<dbReference type="InterPro" id="IPR037066">
    <property type="entry name" value="Plug_dom_sf"/>
</dbReference>
<evidence type="ECO:0000256" key="12">
    <source>
        <dbReference type="PROSITE-ProRule" id="PRU01360"/>
    </source>
</evidence>
<dbReference type="Proteomes" id="UP001465153">
    <property type="component" value="Unassembled WGS sequence"/>
</dbReference>
<evidence type="ECO:0000256" key="7">
    <source>
        <dbReference type="ARBA" id="ARBA00023004"/>
    </source>
</evidence>